<dbReference type="Ensembl" id="ENSSORT00005023990.1">
    <property type="protein sequence ID" value="ENSSORP00005023315.1"/>
    <property type="gene ID" value="ENSSORG00005011284.1"/>
</dbReference>
<name>A0A673A1G0_9TELE</name>
<evidence type="ECO:0000256" key="1">
    <source>
        <dbReference type="SAM" id="SignalP"/>
    </source>
</evidence>
<organism evidence="2 3">
    <name type="scientific">Sphaeramia orbicularis</name>
    <name type="common">orbiculate cardinalfish</name>
    <dbReference type="NCBI Taxonomy" id="375764"/>
    <lineage>
        <taxon>Eukaryota</taxon>
        <taxon>Metazoa</taxon>
        <taxon>Chordata</taxon>
        <taxon>Craniata</taxon>
        <taxon>Vertebrata</taxon>
        <taxon>Euteleostomi</taxon>
        <taxon>Actinopterygii</taxon>
        <taxon>Neopterygii</taxon>
        <taxon>Teleostei</taxon>
        <taxon>Neoteleostei</taxon>
        <taxon>Acanthomorphata</taxon>
        <taxon>Gobiaria</taxon>
        <taxon>Kurtiformes</taxon>
        <taxon>Apogonoidei</taxon>
        <taxon>Apogonidae</taxon>
        <taxon>Apogoninae</taxon>
        <taxon>Sphaeramia</taxon>
    </lineage>
</organism>
<feature type="chain" id="PRO_5025611517" evidence="1">
    <location>
        <begin position="19"/>
        <end position="163"/>
    </location>
</feature>
<dbReference type="AlphaFoldDB" id="A0A673A1G0"/>
<reference evidence="2" key="2">
    <citation type="submission" date="2025-08" db="UniProtKB">
        <authorList>
            <consortium name="Ensembl"/>
        </authorList>
    </citation>
    <scope>IDENTIFICATION</scope>
</reference>
<accession>A0A673A1G0</accession>
<sequence>MFSLCVLVLTLLVSAVQASSSSSGPGNHNYELSGQALRDLYNSPVYKAELMYRPFSSSSSAVGPGSHSGVRVTLGSGSQWLIHKGMDYGIDSQTVVVSADHMSPNWKTLITRDFGGTRTVADFVITGGYTYSYLQNCHVASTCMMLQSRTPTTLFPFCHFFCN</sequence>
<proteinExistence type="predicted"/>
<dbReference type="Proteomes" id="UP000472271">
    <property type="component" value="Chromosome 16"/>
</dbReference>
<dbReference type="InParanoid" id="A0A673A1G0"/>
<evidence type="ECO:0000313" key="3">
    <source>
        <dbReference type="Proteomes" id="UP000472271"/>
    </source>
</evidence>
<feature type="signal peptide" evidence="1">
    <location>
        <begin position="1"/>
        <end position="18"/>
    </location>
</feature>
<protein>
    <submittedName>
        <fullName evidence="2">Uncharacterized protein</fullName>
    </submittedName>
</protein>
<keyword evidence="1" id="KW-0732">Signal</keyword>
<evidence type="ECO:0000313" key="2">
    <source>
        <dbReference type="Ensembl" id="ENSSORP00005023315.1"/>
    </source>
</evidence>
<reference evidence="2" key="1">
    <citation type="submission" date="2019-06" db="EMBL/GenBank/DDBJ databases">
        <authorList>
            <consortium name="Wellcome Sanger Institute Data Sharing"/>
        </authorList>
    </citation>
    <scope>NUCLEOTIDE SEQUENCE [LARGE SCALE GENOMIC DNA]</scope>
</reference>
<reference evidence="2" key="3">
    <citation type="submission" date="2025-09" db="UniProtKB">
        <authorList>
            <consortium name="Ensembl"/>
        </authorList>
    </citation>
    <scope>IDENTIFICATION</scope>
</reference>
<keyword evidence="3" id="KW-1185">Reference proteome</keyword>